<reference evidence="4 5" key="1">
    <citation type="submission" date="2019-02" db="EMBL/GenBank/DDBJ databases">
        <title>Isolation and identification of novel species under the genus Muribaculum.</title>
        <authorList>
            <person name="Miyake S."/>
            <person name="Ding Y."/>
            <person name="Low A."/>
            <person name="Soh M."/>
            <person name="Seedorf H."/>
        </authorList>
    </citation>
    <scope>NUCLEOTIDE SEQUENCE [LARGE SCALE GENOMIC DNA]</scope>
    <source>
        <strain evidence="4 5">TLL-A3</strain>
    </source>
</reference>
<dbReference type="Proteomes" id="UP000297635">
    <property type="component" value="Unassembled WGS sequence"/>
</dbReference>
<dbReference type="InterPro" id="IPR015422">
    <property type="entry name" value="PyrdxlP-dep_Trfase_small"/>
</dbReference>
<comment type="cofactor">
    <cofactor evidence="2">
        <name>pyridoxal 5'-phosphate</name>
        <dbReference type="ChEBI" id="CHEBI:597326"/>
    </cofactor>
</comment>
<evidence type="ECO:0000313" key="4">
    <source>
        <dbReference type="EMBL" id="TGG37037.1"/>
    </source>
</evidence>
<dbReference type="InterPro" id="IPR004839">
    <property type="entry name" value="Aminotransferase_I/II_large"/>
</dbReference>
<dbReference type="PANTHER" id="PTHR43795:SF2">
    <property type="entry name" value="BIFUNCTIONAL ASPARTATE AMINOTRANSFERASE AND GLUTAMATE_ASPARTATE-PREPHENATE AMINOTRANSFERASE"/>
    <property type="match status" value="1"/>
</dbReference>
<gene>
    <name evidence="4" type="ORF">EZ315_14590</name>
</gene>
<comment type="caution">
    <text evidence="4">The sequence shown here is derived from an EMBL/GenBank/DDBJ whole genome shotgun (WGS) entry which is preliminary data.</text>
</comment>
<dbReference type="InterPro" id="IPR050478">
    <property type="entry name" value="Ethylene_sulfur-biosynth"/>
</dbReference>
<dbReference type="SUPFAM" id="SSF53383">
    <property type="entry name" value="PLP-dependent transferases"/>
    <property type="match status" value="1"/>
</dbReference>
<proteinExistence type="inferred from homology"/>
<evidence type="ECO:0000256" key="1">
    <source>
        <dbReference type="ARBA" id="ARBA00022898"/>
    </source>
</evidence>
<protein>
    <recommendedName>
        <fullName evidence="2">Aminotransferase</fullName>
        <ecNumber evidence="2">2.6.1.-</ecNumber>
    </recommendedName>
</protein>
<dbReference type="InterPro" id="IPR022518">
    <property type="entry name" value="Aspartate_4-decarboxylase"/>
</dbReference>
<dbReference type="EMBL" id="SJSA01000002">
    <property type="protein sequence ID" value="TGG37037.1"/>
    <property type="molecule type" value="Genomic_DNA"/>
</dbReference>
<keyword evidence="2 4" id="KW-0032">Aminotransferase</keyword>
<dbReference type="CDD" id="cd00609">
    <property type="entry name" value="AAT_like"/>
    <property type="match status" value="1"/>
</dbReference>
<dbReference type="NCBIfam" id="TIGR03801">
    <property type="entry name" value="asp_4_decarbox"/>
    <property type="match status" value="1"/>
</dbReference>
<dbReference type="InterPro" id="IPR015421">
    <property type="entry name" value="PyrdxlP-dep_Trfase_major"/>
</dbReference>
<dbReference type="GeneID" id="82151016"/>
<keyword evidence="1" id="KW-0663">Pyridoxal phosphate</keyword>
<feature type="domain" description="Aminotransferase class I/classII large" evidence="3">
    <location>
        <begin position="200"/>
        <end position="359"/>
    </location>
</feature>
<dbReference type="EC" id="2.6.1.-" evidence="2"/>
<accession>A0A4Z0V495</accession>
<sequence length="547" mass="62352">MKNDKISPENRDLEKRLKQMSPFEIKNRLIEMAQTDARNSTATFLNAGRGNPNWIATEPREAFFLLGKFGLEECRRVTYNPVGIAGIPSEDGIGERFRKFLDYNKEERGAALISRTFEYLVSKHEFDPDILAHEFAEAVIGDQYPTPDRILKSAESMVRDYLRLAMGGGDDKSTYDLFATEGGTAGMCYAFDSIQENKLISKGDKMALMVPAFTPYIEIPHLDRFGFDVVNINADKVQHDGYHTWQYPKEEVDKLRDPSIKLLCVINPSNPPSYTLAPDTLQQLIDIVKNDNPNLMIITDDVYGTFVRDFHSLMYELPYNTMCVYSFSKYFGATGWRLAVCAINKDNVFDDMISRLTPEQTADLNRRYSSLSLDPQNIKFIDRMVADSRLVALNHTAGLSMPQQMQMTLMAAFAYFNSRDDNSYQTTMIHTINDRLNALWSTTGFTLLVDSLRAGYYSEIDIMVWAKKFYGDDFAKYLQDNYEPLDFVIRLASETAVVLLNGDGFDGPAWSVRVSLANLNESDYLKIGTAIRRMLDEYHTRYEAGNK</sequence>
<dbReference type="GO" id="GO:0016829">
    <property type="term" value="F:lyase activity"/>
    <property type="evidence" value="ECO:0007669"/>
    <property type="project" value="UniProtKB-KW"/>
</dbReference>
<keyword evidence="2 4" id="KW-0808">Transferase</keyword>
<dbReference type="RefSeq" id="WP_135472728.1">
    <property type="nucleotide sequence ID" value="NZ_CASJDB010000050.1"/>
</dbReference>
<organism evidence="4 5">
    <name type="scientific">Duncaniella freteri</name>
    <dbReference type="NCBI Taxonomy" id="2530391"/>
    <lineage>
        <taxon>Bacteria</taxon>
        <taxon>Pseudomonadati</taxon>
        <taxon>Bacteroidota</taxon>
        <taxon>Bacteroidia</taxon>
        <taxon>Bacteroidales</taxon>
        <taxon>Muribaculaceae</taxon>
        <taxon>Duncaniella</taxon>
    </lineage>
</organism>
<dbReference type="Gene3D" id="3.90.1150.10">
    <property type="entry name" value="Aspartate Aminotransferase, domain 1"/>
    <property type="match status" value="1"/>
</dbReference>
<dbReference type="PROSITE" id="PS00105">
    <property type="entry name" value="AA_TRANSFER_CLASS_1"/>
    <property type="match status" value="1"/>
</dbReference>
<dbReference type="InterPro" id="IPR004838">
    <property type="entry name" value="NHTrfase_class1_PyrdxlP-BS"/>
</dbReference>
<dbReference type="AlphaFoldDB" id="A0A4Z0V495"/>
<keyword evidence="4" id="KW-0456">Lyase</keyword>
<dbReference type="Pfam" id="PF00155">
    <property type="entry name" value="Aminotran_1_2"/>
    <property type="match status" value="1"/>
</dbReference>
<dbReference type="Gene3D" id="1.10.20.110">
    <property type="match status" value="1"/>
</dbReference>
<evidence type="ECO:0000259" key="3">
    <source>
        <dbReference type="Pfam" id="PF00155"/>
    </source>
</evidence>
<dbReference type="InterPro" id="IPR015424">
    <property type="entry name" value="PyrdxlP-dep_Trfase"/>
</dbReference>
<dbReference type="GO" id="GO:0030170">
    <property type="term" value="F:pyridoxal phosphate binding"/>
    <property type="evidence" value="ECO:0007669"/>
    <property type="project" value="InterPro"/>
</dbReference>
<comment type="similarity">
    <text evidence="2">Belongs to the class-I pyridoxal-phosphate-dependent aminotransferase family.</text>
</comment>
<dbReference type="GO" id="GO:0008483">
    <property type="term" value="F:transaminase activity"/>
    <property type="evidence" value="ECO:0007669"/>
    <property type="project" value="UniProtKB-KW"/>
</dbReference>
<evidence type="ECO:0000313" key="5">
    <source>
        <dbReference type="Proteomes" id="UP000297635"/>
    </source>
</evidence>
<name>A0A4Z0V495_9BACT</name>
<dbReference type="PANTHER" id="PTHR43795">
    <property type="entry name" value="BIFUNCTIONAL ASPARTATE AMINOTRANSFERASE AND GLUTAMATE/ASPARTATE-PREPHENATE AMINOTRANSFERASE-RELATED"/>
    <property type="match status" value="1"/>
</dbReference>
<keyword evidence="5" id="KW-1185">Reference proteome</keyword>
<dbReference type="NCBIfam" id="NF006755">
    <property type="entry name" value="PRK09275.1"/>
    <property type="match status" value="1"/>
</dbReference>
<dbReference type="GO" id="GO:0006520">
    <property type="term" value="P:amino acid metabolic process"/>
    <property type="evidence" value="ECO:0007669"/>
    <property type="project" value="TreeGrafter"/>
</dbReference>
<evidence type="ECO:0000256" key="2">
    <source>
        <dbReference type="RuleBase" id="RU000481"/>
    </source>
</evidence>
<dbReference type="Gene3D" id="3.40.640.10">
    <property type="entry name" value="Type I PLP-dependent aspartate aminotransferase-like (Major domain)"/>
    <property type="match status" value="1"/>
</dbReference>